<gene>
    <name evidence="2" type="ORF">LCGC14_2940370</name>
</gene>
<organism evidence="2">
    <name type="scientific">marine sediment metagenome</name>
    <dbReference type="NCBI Taxonomy" id="412755"/>
    <lineage>
        <taxon>unclassified sequences</taxon>
        <taxon>metagenomes</taxon>
        <taxon>ecological metagenomes</taxon>
    </lineage>
</organism>
<keyword evidence="1" id="KW-1133">Transmembrane helix</keyword>
<reference evidence="2" key="1">
    <citation type="journal article" date="2015" name="Nature">
        <title>Complex archaea that bridge the gap between prokaryotes and eukaryotes.</title>
        <authorList>
            <person name="Spang A."/>
            <person name="Saw J.H."/>
            <person name="Jorgensen S.L."/>
            <person name="Zaremba-Niedzwiedzka K."/>
            <person name="Martijn J."/>
            <person name="Lind A.E."/>
            <person name="van Eijk R."/>
            <person name="Schleper C."/>
            <person name="Guy L."/>
            <person name="Ettema T.J."/>
        </authorList>
    </citation>
    <scope>NUCLEOTIDE SEQUENCE</scope>
</reference>
<sequence length="75" mass="8579">IKSVSIGIFDVGFVNWIKVNWWIFILALVGTGRLLVFISPSKKDDQWYGKYITKPIRYIRTFISLGIAKDRGDSG</sequence>
<evidence type="ECO:0000256" key="1">
    <source>
        <dbReference type="SAM" id="Phobius"/>
    </source>
</evidence>
<evidence type="ECO:0000313" key="2">
    <source>
        <dbReference type="EMBL" id="KKK68808.1"/>
    </source>
</evidence>
<accession>A0A0F8XIS0</accession>
<keyword evidence="1" id="KW-0472">Membrane</keyword>
<comment type="caution">
    <text evidence="2">The sequence shown here is derived from an EMBL/GenBank/DDBJ whole genome shotgun (WGS) entry which is preliminary data.</text>
</comment>
<feature type="transmembrane region" description="Helical" evidence="1">
    <location>
        <begin position="19"/>
        <end position="38"/>
    </location>
</feature>
<feature type="non-terminal residue" evidence="2">
    <location>
        <position position="1"/>
    </location>
</feature>
<dbReference type="EMBL" id="LAZR01058959">
    <property type="protein sequence ID" value="KKK68808.1"/>
    <property type="molecule type" value="Genomic_DNA"/>
</dbReference>
<keyword evidence="1" id="KW-0812">Transmembrane</keyword>
<dbReference type="AlphaFoldDB" id="A0A0F8XIS0"/>
<name>A0A0F8XIS0_9ZZZZ</name>
<protein>
    <submittedName>
        <fullName evidence="2">Uncharacterized protein</fullName>
    </submittedName>
</protein>
<proteinExistence type="predicted"/>